<dbReference type="PRINTS" id="PR00081">
    <property type="entry name" value="GDHRDH"/>
</dbReference>
<evidence type="ECO:0000256" key="2">
    <source>
        <dbReference type="ARBA" id="ARBA00023002"/>
    </source>
</evidence>
<reference evidence="5" key="1">
    <citation type="submission" date="2017-05" db="EMBL/GenBank/DDBJ databases">
        <title>Streptomyces olivochromogenes NBRC 3561 whole genome shotgun sequence.</title>
        <authorList>
            <person name="Dohra H."/>
            <person name="Kodani S."/>
        </authorList>
    </citation>
    <scope>NUCLEOTIDE SEQUENCE [LARGE SCALE GENOMIC DNA]</scope>
    <source>
        <strain evidence="5">NBRC 3561</strain>
    </source>
</reference>
<evidence type="ECO:0000256" key="1">
    <source>
        <dbReference type="ARBA" id="ARBA00006484"/>
    </source>
</evidence>
<dbReference type="RefSeq" id="WP_067378316.1">
    <property type="nucleotide sequence ID" value="NZ_BDQI01000033.1"/>
</dbReference>
<dbReference type="GO" id="GO:0016491">
    <property type="term" value="F:oxidoreductase activity"/>
    <property type="evidence" value="ECO:0007669"/>
    <property type="project" value="UniProtKB-KW"/>
</dbReference>
<gene>
    <name evidence="4" type="ORF">SO3561_08784</name>
</gene>
<keyword evidence="2" id="KW-0560">Oxidoreductase</keyword>
<dbReference type="InterPro" id="IPR036291">
    <property type="entry name" value="NAD(P)-bd_dom_sf"/>
</dbReference>
<dbReference type="AlphaFoldDB" id="A0A250VSZ1"/>
<dbReference type="SUPFAM" id="SSF51735">
    <property type="entry name" value="NAD(P)-binding Rossmann-fold domains"/>
    <property type="match status" value="1"/>
</dbReference>
<dbReference type="Proteomes" id="UP000217446">
    <property type="component" value="Unassembled WGS sequence"/>
</dbReference>
<dbReference type="STRING" id="1963.AQJ27_36370"/>
<dbReference type="CDD" id="cd05233">
    <property type="entry name" value="SDR_c"/>
    <property type="match status" value="1"/>
</dbReference>
<dbReference type="PRINTS" id="PR00080">
    <property type="entry name" value="SDRFAMILY"/>
</dbReference>
<sequence>MEFRDRKALVTGGATGIGFATARLLVREGAEVVIAGRSEEAGAKAVAVLGEHGGRARFLQADLRDPESVRRLVAEASDVDVLVNNAGAFPFAPTAEQGLDAFQQLFETNVRGPFFLTAALAQKMAARGGGSIVNVTTIAAQRGIPGTAAYGSTKAAVESLTRTWAVEFGSLGVRVNAVAPGHTRTRNVVGMIGEESFERIGAEVPLGRLAAPEEIAEAILFLASPRASYVTGTVLTVDGGAVALT</sequence>
<comment type="similarity">
    <text evidence="1">Belongs to the short-chain dehydrogenases/reductases (SDR) family.</text>
</comment>
<evidence type="ECO:0000313" key="5">
    <source>
        <dbReference type="Proteomes" id="UP000217446"/>
    </source>
</evidence>
<dbReference type="FunFam" id="3.40.50.720:FF:000084">
    <property type="entry name" value="Short-chain dehydrogenase reductase"/>
    <property type="match status" value="1"/>
</dbReference>
<dbReference type="EMBL" id="BDQI01000033">
    <property type="protein sequence ID" value="GAX57214.1"/>
    <property type="molecule type" value="Genomic_DNA"/>
</dbReference>
<evidence type="ECO:0000259" key="3">
    <source>
        <dbReference type="SMART" id="SM00822"/>
    </source>
</evidence>
<proteinExistence type="inferred from homology"/>
<evidence type="ECO:0000313" key="4">
    <source>
        <dbReference type="EMBL" id="GAX57214.1"/>
    </source>
</evidence>
<keyword evidence="5" id="KW-1185">Reference proteome</keyword>
<dbReference type="NCBIfam" id="NF005559">
    <property type="entry name" value="PRK07231.1"/>
    <property type="match status" value="1"/>
</dbReference>
<name>A0A250VSZ1_STROL</name>
<dbReference type="InterPro" id="IPR057326">
    <property type="entry name" value="KR_dom"/>
</dbReference>
<dbReference type="SMART" id="SM00822">
    <property type="entry name" value="PKS_KR"/>
    <property type="match status" value="1"/>
</dbReference>
<accession>A0A250VSZ1</accession>
<protein>
    <submittedName>
        <fullName evidence="4">Short-chain dehydrogenase</fullName>
    </submittedName>
</protein>
<feature type="domain" description="Ketoreductase" evidence="3">
    <location>
        <begin position="6"/>
        <end position="183"/>
    </location>
</feature>
<dbReference type="Pfam" id="PF13561">
    <property type="entry name" value="adh_short_C2"/>
    <property type="match status" value="1"/>
</dbReference>
<organism evidence="4 5">
    <name type="scientific">Streptomyces olivochromogenes</name>
    <dbReference type="NCBI Taxonomy" id="1963"/>
    <lineage>
        <taxon>Bacteria</taxon>
        <taxon>Bacillati</taxon>
        <taxon>Actinomycetota</taxon>
        <taxon>Actinomycetes</taxon>
        <taxon>Kitasatosporales</taxon>
        <taxon>Streptomycetaceae</taxon>
        <taxon>Streptomyces</taxon>
    </lineage>
</organism>
<dbReference type="Gene3D" id="3.40.50.720">
    <property type="entry name" value="NAD(P)-binding Rossmann-like Domain"/>
    <property type="match status" value="1"/>
</dbReference>
<comment type="caution">
    <text evidence="4">The sequence shown here is derived from an EMBL/GenBank/DDBJ whole genome shotgun (WGS) entry which is preliminary data.</text>
</comment>
<dbReference type="InterPro" id="IPR002347">
    <property type="entry name" value="SDR_fam"/>
</dbReference>
<dbReference type="PANTHER" id="PTHR43639">
    <property type="entry name" value="OXIDOREDUCTASE, SHORT-CHAIN DEHYDROGENASE/REDUCTASE FAMILY (AFU_ORTHOLOGUE AFUA_5G02870)"/>
    <property type="match status" value="1"/>
</dbReference>
<dbReference type="PANTHER" id="PTHR43639:SF1">
    <property type="entry name" value="SHORT-CHAIN DEHYDROGENASE_REDUCTASE FAMILY PROTEIN"/>
    <property type="match status" value="1"/>
</dbReference>